<evidence type="ECO:0000313" key="3">
    <source>
        <dbReference type="Proteomes" id="UP000007266"/>
    </source>
</evidence>
<dbReference type="EMBL" id="KQ971338">
    <property type="protein sequence ID" value="EFA02246.1"/>
    <property type="molecule type" value="Genomic_DNA"/>
</dbReference>
<dbReference type="Proteomes" id="UP000007266">
    <property type="component" value="Linkage group 4"/>
</dbReference>
<protein>
    <submittedName>
        <fullName evidence="2">Uncharacterized protein</fullName>
    </submittedName>
</protein>
<feature type="region of interest" description="Disordered" evidence="1">
    <location>
        <begin position="1"/>
        <end position="24"/>
    </location>
</feature>
<sequence length="72" mass="8253">MVAHNLDISTRAHGDAHRSRQSERLTHSHDLLRFLAPKRSNDFWHRLGQAVWQGYEEIPPQETACYAAGMAL</sequence>
<dbReference type="InParanoid" id="D2A302"/>
<organism evidence="2 3">
    <name type="scientific">Tribolium castaneum</name>
    <name type="common">Red flour beetle</name>
    <dbReference type="NCBI Taxonomy" id="7070"/>
    <lineage>
        <taxon>Eukaryota</taxon>
        <taxon>Metazoa</taxon>
        <taxon>Ecdysozoa</taxon>
        <taxon>Arthropoda</taxon>
        <taxon>Hexapoda</taxon>
        <taxon>Insecta</taxon>
        <taxon>Pterygota</taxon>
        <taxon>Neoptera</taxon>
        <taxon>Endopterygota</taxon>
        <taxon>Coleoptera</taxon>
        <taxon>Polyphaga</taxon>
        <taxon>Cucujiformia</taxon>
        <taxon>Tenebrionidae</taxon>
        <taxon>Tenebrionidae incertae sedis</taxon>
        <taxon>Tribolium</taxon>
    </lineage>
</organism>
<name>D2A302_TRICA</name>
<gene>
    <name evidence="2" type="primary">GLEAN_07909</name>
    <name evidence="2" type="ORF">TcasGA2_TC007909</name>
</gene>
<reference evidence="2 3" key="2">
    <citation type="journal article" date="2010" name="Nucleic Acids Res.">
        <title>BeetleBase in 2010: revisions to provide comprehensive genomic information for Tribolium castaneum.</title>
        <authorList>
            <person name="Kim H.S."/>
            <person name="Murphy T."/>
            <person name="Xia J."/>
            <person name="Caragea D."/>
            <person name="Park Y."/>
            <person name="Beeman R.W."/>
            <person name="Lorenzen M.D."/>
            <person name="Butcher S."/>
            <person name="Manak J.R."/>
            <person name="Brown S.J."/>
        </authorList>
    </citation>
    <scope>GENOME REANNOTATION</scope>
    <source>
        <strain evidence="2 3">Georgia GA2</strain>
    </source>
</reference>
<proteinExistence type="predicted"/>
<feature type="compositionally biased region" description="Basic and acidic residues" evidence="1">
    <location>
        <begin position="10"/>
        <end position="24"/>
    </location>
</feature>
<dbReference type="AlphaFoldDB" id="D2A302"/>
<accession>D2A302</accession>
<dbReference type="HOGENOM" id="CLU_2725470_0_0_1"/>
<evidence type="ECO:0000256" key="1">
    <source>
        <dbReference type="SAM" id="MobiDB-lite"/>
    </source>
</evidence>
<reference evidence="2 3" key="1">
    <citation type="journal article" date="2008" name="Nature">
        <title>The genome of the model beetle and pest Tribolium castaneum.</title>
        <authorList>
            <consortium name="Tribolium Genome Sequencing Consortium"/>
            <person name="Richards S."/>
            <person name="Gibbs R.A."/>
            <person name="Weinstock G.M."/>
            <person name="Brown S.J."/>
            <person name="Denell R."/>
            <person name="Beeman R.W."/>
            <person name="Gibbs R."/>
            <person name="Beeman R.W."/>
            <person name="Brown S.J."/>
            <person name="Bucher G."/>
            <person name="Friedrich M."/>
            <person name="Grimmelikhuijzen C.J."/>
            <person name="Klingler M."/>
            <person name="Lorenzen M."/>
            <person name="Richards S."/>
            <person name="Roth S."/>
            <person name="Schroder R."/>
            <person name="Tautz D."/>
            <person name="Zdobnov E.M."/>
            <person name="Muzny D."/>
            <person name="Gibbs R.A."/>
            <person name="Weinstock G.M."/>
            <person name="Attaway T."/>
            <person name="Bell S."/>
            <person name="Buhay C.J."/>
            <person name="Chandrabose M.N."/>
            <person name="Chavez D."/>
            <person name="Clerk-Blankenburg K.P."/>
            <person name="Cree A."/>
            <person name="Dao M."/>
            <person name="Davis C."/>
            <person name="Chacko J."/>
            <person name="Dinh H."/>
            <person name="Dugan-Rocha S."/>
            <person name="Fowler G."/>
            <person name="Garner T.T."/>
            <person name="Garnes J."/>
            <person name="Gnirke A."/>
            <person name="Hawes A."/>
            <person name="Hernandez J."/>
            <person name="Hines S."/>
            <person name="Holder M."/>
            <person name="Hume J."/>
            <person name="Jhangiani S.N."/>
            <person name="Joshi V."/>
            <person name="Khan Z.M."/>
            <person name="Jackson L."/>
            <person name="Kovar C."/>
            <person name="Kowis A."/>
            <person name="Lee S."/>
            <person name="Lewis L.R."/>
            <person name="Margolis J."/>
            <person name="Morgan M."/>
            <person name="Nazareth L.V."/>
            <person name="Nguyen N."/>
            <person name="Okwuonu G."/>
            <person name="Parker D."/>
            <person name="Richards S."/>
            <person name="Ruiz S.J."/>
            <person name="Santibanez J."/>
            <person name="Savard J."/>
            <person name="Scherer S.E."/>
            <person name="Schneider B."/>
            <person name="Sodergren E."/>
            <person name="Tautz D."/>
            <person name="Vattahil S."/>
            <person name="Villasana D."/>
            <person name="White C.S."/>
            <person name="Wright R."/>
            <person name="Park Y."/>
            <person name="Beeman R.W."/>
            <person name="Lord J."/>
            <person name="Oppert B."/>
            <person name="Lorenzen M."/>
            <person name="Brown S."/>
            <person name="Wang L."/>
            <person name="Savard J."/>
            <person name="Tautz D."/>
            <person name="Richards S."/>
            <person name="Weinstock G."/>
            <person name="Gibbs R.A."/>
            <person name="Liu Y."/>
            <person name="Worley K."/>
            <person name="Weinstock G."/>
            <person name="Elsik C.G."/>
            <person name="Reese J.T."/>
            <person name="Elhaik E."/>
            <person name="Landan G."/>
            <person name="Graur D."/>
            <person name="Arensburger P."/>
            <person name="Atkinson P."/>
            <person name="Beeman R.W."/>
            <person name="Beidler J."/>
            <person name="Brown S.J."/>
            <person name="Demuth J.P."/>
            <person name="Drury D.W."/>
            <person name="Du Y.Z."/>
            <person name="Fujiwara H."/>
            <person name="Lorenzen M."/>
            <person name="Maselli V."/>
            <person name="Osanai M."/>
            <person name="Park Y."/>
            <person name="Robertson H.M."/>
            <person name="Tu Z."/>
            <person name="Wang J.J."/>
            <person name="Wang S."/>
            <person name="Richards S."/>
            <person name="Song H."/>
            <person name="Zhang L."/>
            <person name="Sodergren E."/>
            <person name="Werner D."/>
            <person name="Stanke M."/>
            <person name="Morgenstern B."/>
            <person name="Solovyev V."/>
            <person name="Kosarev P."/>
            <person name="Brown G."/>
            <person name="Chen H.C."/>
            <person name="Ermolaeva O."/>
            <person name="Hlavina W."/>
            <person name="Kapustin Y."/>
            <person name="Kiryutin B."/>
            <person name="Kitts P."/>
            <person name="Maglott D."/>
            <person name="Pruitt K."/>
            <person name="Sapojnikov V."/>
            <person name="Souvorov A."/>
            <person name="Mackey A.J."/>
            <person name="Waterhouse R.M."/>
            <person name="Wyder S."/>
            <person name="Zdobnov E.M."/>
            <person name="Zdobnov E.M."/>
            <person name="Wyder S."/>
            <person name="Kriventseva E.V."/>
            <person name="Kadowaki T."/>
            <person name="Bork P."/>
            <person name="Aranda M."/>
            <person name="Bao R."/>
            <person name="Beermann A."/>
            <person name="Berns N."/>
            <person name="Bolognesi R."/>
            <person name="Bonneton F."/>
            <person name="Bopp D."/>
            <person name="Brown S.J."/>
            <person name="Bucher G."/>
            <person name="Butts T."/>
            <person name="Chaumot A."/>
            <person name="Denell R.E."/>
            <person name="Ferrier D.E."/>
            <person name="Friedrich M."/>
            <person name="Gordon C.M."/>
            <person name="Jindra M."/>
            <person name="Klingler M."/>
            <person name="Lan Q."/>
            <person name="Lattorff H.M."/>
            <person name="Laudet V."/>
            <person name="von Levetsow C."/>
            <person name="Liu Z."/>
            <person name="Lutz R."/>
            <person name="Lynch J.A."/>
            <person name="da Fonseca R.N."/>
            <person name="Posnien N."/>
            <person name="Reuter R."/>
            <person name="Roth S."/>
            <person name="Savard J."/>
            <person name="Schinko J.B."/>
            <person name="Schmitt C."/>
            <person name="Schoppmeier M."/>
            <person name="Schroder R."/>
            <person name="Shippy T.D."/>
            <person name="Simonnet F."/>
            <person name="Marques-Souza H."/>
            <person name="Tautz D."/>
            <person name="Tomoyasu Y."/>
            <person name="Trauner J."/>
            <person name="Van der Zee M."/>
            <person name="Vervoort M."/>
            <person name="Wittkopp N."/>
            <person name="Wimmer E.A."/>
            <person name="Yang X."/>
            <person name="Jones A.K."/>
            <person name="Sattelle D.B."/>
            <person name="Ebert P.R."/>
            <person name="Nelson D."/>
            <person name="Scott J.G."/>
            <person name="Beeman R.W."/>
            <person name="Muthukrishnan S."/>
            <person name="Kramer K.J."/>
            <person name="Arakane Y."/>
            <person name="Beeman R.W."/>
            <person name="Zhu Q."/>
            <person name="Hogenkamp D."/>
            <person name="Dixit R."/>
            <person name="Oppert B."/>
            <person name="Jiang H."/>
            <person name="Zou Z."/>
            <person name="Marshall J."/>
            <person name="Elpidina E."/>
            <person name="Vinokurov K."/>
            <person name="Oppert C."/>
            <person name="Zou Z."/>
            <person name="Evans J."/>
            <person name="Lu Z."/>
            <person name="Zhao P."/>
            <person name="Sumathipala N."/>
            <person name="Altincicek B."/>
            <person name="Vilcinskas A."/>
            <person name="Williams M."/>
            <person name="Hultmark D."/>
            <person name="Hetru C."/>
            <person name="Jiang H."/>
            <person name="Grimmelikhuijzen C.J."/>
            <person name="Hauser F."/>
            <person name="Cazzamali G."/>
            <person name="Williamson M."/>
            <person name="Park Y."/>
            <person name="Li B."/>
            <person name="Tanaka Y."/>
            <person name="Predel R."/>
            <person name="Neupert S."/>
            <person name="Schachtner J."/>
            <person name="Verleyen P."/>
            <person name="Raible F."/>
            <person name="Bork P."/>
            <person name="Friedrich M."/>
            <person name="Walden K.K."/>
            <person name="Robertson H.M."/>
            <person name="Angeli S."/>
            <person name="Foret S."/>
            <person name="Bucher G."/>
            <person name="Schuetz S."/>
            <person name="Maleszka R."/>
            <person name="Wimmer E.A."/>
            <person name="Beeman R.W."/>
            <person name="Lorenzen M."/>
            <person name="Tomoyasu Y."/>
            <person name="Miller S.C."/>
            <person name="Grossmann D."/>
            <person name="Bucher G."/>
        </authorList>
    </citation>
    <scope>NUCLEOTIDE SEQUENCE [LARGE SCALE GENOMIC DNA]</scope>
    <source>
        <strain evidence="2 3">Georgia GA2</strain>
    </source>
</reference>
<keyword evidence="3" id="KW-1185">Reference proteome</keyword>
<evidence type="ECO:0000313" key="2">
    <source>
        <dbReference type="EMBL" id="EFA02246.1"/>
    </source>
</evidence>